<comment type="caution">
    <text evidence="2">The sequence shown here is derived from an EMBL/GenBank/DDBJ whole genome shotgun (WGS) entry which is preliminary data.</text>
</comment>
<dbReference type="EMBL" id="BAABBF010000005">
    <property type="protein sequence ID" value="GAA3715398.1"/>
    <property type="molecule type" value="Genomic_DNA"/>
</dbReference>
<gene>
    <name evidence="2" type="ORF">GCM10022268_25040</name>
</gene>
<keyword evidence="3" id="KW-1185">Reference proteome</keyword>
<keyword evidence="1" id="KW-1133">Transmembrane helix</keyword>
<sequence>MVRAARVTNPLSRALGAGIAIGGMSAALFLMTDVGTTKHGYANATLPEAVSSTVRR</sequence>
<keyword evidence="1" id="KW-0812">Transmembrane</keyword>
<keyword evidence="1" id="KW-0472">Membrane</keyword>
<name>A0ABP7E7K0_9SPHN</name>
<organism evidence="2 3">
    <name type="scientific">Sphingomonas cynarae</name>
    <dbReference type="NCBI Taxonomy" id="930197"/>
    <lineage>
        <taxon>Bacteria</taxon>
        <taxon>Pseudomonadati</taxon>
        <taxon>Pseudomonadota</taxon>
        <taxon>Alphaproteobacteria</taxon>
        <taxon>Sphingomonadales</taxon>
        <taxon>Sphingomonadaceae</taxon>
        <taxon>Sphingomonas</taxon>
    </lineage>
</organism>
<dbReference type="RefSeq" id="WP_344693740.1">
    <property type="nucleotide sequence ID" value="NZ_BAABBF010000005.1"/>
</dbReference>
<evidence type="ECO:0000256" key="1">
    <source>
        <dbReference type="SAM" id="Phobius"/>
    </source>
</evidence>
<reference evidence="3" key="1">
    <citation type="journal article" date="2019" name="Int. J. Syst. Evol. Microbiol.">
        <title>The Global Catalogue of Microorganisms (GCM) 10K type strain sequencing project: providing services to taxonomists for standard genome sequencing and annotation.</title>
        <authorList>
            <consortium name="The Broad Institute Genomics Platform"/>
            <consortium name="The Broad Institute Genome Sequencing Center for Infectious Disease"/>
            <person name="Wu L."/>
            <person name="Ma J."/>
        </authorList>
    </citation>
    <scope>NUCLEOTIDE SEQUENCE [LARGE SCALE GENOMIC DNA]</scope>
    <source>
        <strain evidence="3">JCM 17498</strain>
    </source>
</reference>
<proteinExistence type="predicted"/>
<evidence type="ECO:0000313" key="2">
    <source>
        <dbReference type="EMBL" id="GAA3715398.1"/>
    </source>
</evidence>
<protein>
    <submittedName>
        <fullName evidence="2">Uncharacterized protein</fullName>
    </submittedName>
</protein>
<dbReference type="Proteomes" id="UP001500523">
    <property type="component" value="Unassembled WGS sequence"/>
</dbReference>
<accession>A0ABP7E7K0</accession>
<evidence type="ECO:0000313" key="3">
    <source>
        <dbReference type="Proteomes" id="UP001500523"/>
    </source>
</evidence>
<feature type="transmembrane region" description="Helical" evidence="1">
    <location>
        <begin position="12"/>
        <end position="31"/>
    </location>
</feature>